<accession>A0ABU6P9U3</accession>
<dbReference type="Gene3D" id="3.40.50.1390">
    <property type="entry name" value="Resolvase, N-terminal catalytic domain"/>
    <property type="match status" value="1"/>
</dbReference>
<protein>
    <submittedName>
        <fullName evidence="8">Recombinase family protein</fullName>
    </submittedName>
</protein>
<dbReference type="SUPFAM" id="SSF46689">
    <property type="entry name" value="Homeodomain-like"/>
    <property type="match status" value="1"/>
</dbReference>
<dbReference type="InterPro" id="IPR036162">
    <property type="entry name" value="Resolvase-like_N_sf"/>
</dbReference>
<dbReference type="PANTHER" id="PTHR30461:SF26">
    <property type="entry name" value="RESOLVASE HOMOLOG YNEB"/>
    <property type="match status" value="1"/>
</dbReference>
<keyword evidence="9" id="KW-1185">Reference proteome</keyword>
<dbReference type="RefSeq" id="WP_328071079.1">
    <property type="nucleotide sequence ID" value="NZ_JARTIK010000004.1"/>
</dbReference>
<evidence type="ECO:0000259" key="6">
    <source>
        <dbReference type="PROSITE" id="PS50943"/>
    </source>
</evidence>
<evidence type="ECO:0000256" key="2">
    <source>
        <dbReference type="ARBA" id="ARBA00022908"/>
    </source>
</evidence>
<sequence>MTGIKIGYARVSSESQSLELQIADLKEMGCTEIFAEKKSGKAADNREELQNLLKYARKGDTVYVSKIDRLARSLVDLMKTLEILNDKGVEVVFIKENIDQTTAHGKMMLQMLGVIGEFERSLINERTTAGRKAAKERGVHMGRKTKGDKKAAMELYNDRENNGMSVNEIAEETGVSRATIFRMAKLQAEEAANNMK</sequence>
<dbReference type="Proteomes" id="UP001336122">
    <property type="component" value="Unassembled WGS sequence"/>
</dbReference>
<dbReference type="Gene3D" id="1.10.10.60">
    <property type="entry name" value="Homeodomain-like"/>
    <property type="match status" value="1"/>
</dbReference>
<dbReference type="PROSITE" id="PS51736">
    <property type="entry name" value="RECOMBINASES_3"/>
    <property type="match status" value="1"/>
</dbReference>
<evidence type="ECO:0000256" key="1">
    <source>
        <dbReference type="ARBA" id="ARBA00009913"/>
    </source>
</evidence>
<dbReference type="PROSITE" id="PS50943">
    <property type="entry name" value="HTH_CROC1"/>
    <property type="match status" value="1"/>
</dbReference>
<feature type="active site" description="O-(5'-phospho-DNA)-serine intermediate" evidence="5">
    <location>
        <position position="12"/>
    </location>
</feature>
<comment type="caution">
    <text evidence="8">The sequence shown here is derived from an EMBL/GenBank/DDBJ whole genome shotgun (WGS) entry which is preliminary data.</text>
</comment>
<keyword evidence="2" id="KW-0229">DNA integration</keyword>
<proteinExistence type="inferred from homology"/>
<dbReference type="SUPFAM" id="SSF53041">
    <property type="entry name" value="Resolvase-like"/>
    <property type="match status" value="1"/>
</dbReference>
<evidence type="ECO:0000313" key="8">
    <source>
        <dbReference type="EMBL" id="MED4678060.1"/>
    </source>
</evidence>
<feature type="domain" description="HTH cro/C1-type" evidence="6">
    <location>
        <begin position="155"/>
        <end position="180"/>
    </location>
</feature>
<name>A0ABU6P9U3_9BACI</name>
<reference evidence="8 9" key="1">
    <citation type="submission" date="2023-03" db="EMBL/GenBank/DDBJ databases">
        <title>Bacillus Genome Sequencing.</title>
        <authorList>
            <person name="Dunlap C."/>
        </authorList>
    </citation>
    <scope>NUCLEOTIDE SEQUENCE [LARGE SCALE GENOMIC DNA]</scope>
    <source>
        <strain evidence="8 9">NRS-319</strain>
    </source>
</reference>
<feature type="domain" description="Resolvase/invertase-type recombinase catalytic" evidence="7">
    <location>
        <begin position="4"/>
        <end position="138"/>
    </location>
</feature>
<dbReference type="CDD" id="cd03768">
    <property type="entry name" value="SR_ResInv"/>
    <property type="match status" value="1"/>
</dbReference>
<dbReference type="InterPro" id="IPR001387">
    <property type="entry name" value="Cro/C1-type_HTH"/>
</dbReference>
<dbReference type="InterPro" id="IPR006119">
    <property type="entry name" value="Resolv_N"/>
</dbReference>
<keyword evidence="4" id="KW-0233">DNA recombination</keyword>
<evidence type="ECO:0000256" key="4">
    <source>
        <dbReference type="ARBA" id="ARBA00023172"/>
    </source>
</evidence>
<dbReference type="Pfam" id="PF00239">
    <property type="entry name" value="Resolvase"/>
    <property type="match status" value="1"/>
</dbReference>
<dbReference type="PROSITE" id="PS00397">
    <property type="entry name" value="RECOMBINASES_1"/>
    <property type="match status" value="1"/>
</dbReference>
<dbReference type="PANTHER" id="PTHR30461">
    <property type="entry name" value="DNA-INVERTASE FROM LAMBDOID PROPHAGE"/>
    <property type="match status" value="1"/>
</dbReference>
<evidence type="ECO:0000256" key="3">
    <source>
        <dbReference type="ARBA" id="ARBA00023125"/>
    </source>
</evidence>
<dbReference type="Pfam" id="PF02796">
    <property type="entry name" value="HTH_7"/>
    <property type="match status" value="1"/>
</dbReference>
<dbReference type="SMART" id="SM00857">
    <property type="entry name" value="Resolvase"/>
    <property type="match status" value="1"/>
</dbReference>
<dbReference type="InterPro" id="IPR009057">
    <property type="entry name" value="Homeodomain-like_sf"/>
</dbReference>
<dbReference type="InterPro" id="IPR006120">
    <property type="entry name" value="Resolvase_HTH_dom"/>
</dbReference>
<dbReference type="EMBL" id="JARTIK010000004">
    <property type="protein sequence ID" value="MED4678060.1"/>
    <property type="molecule type" value="Genomic_DNA"/>
</dbReference>
<dbReference type="InterPro" id="IPR006118">
    <property type="entry name" value="Recombinase_CS"/>
</dbReference>
<gene>
    <name evidence="8" type="ORF">P9485_09345</name>
</gene>
<evidence type="ECO:0000256" key="5">
    <source>
        <dbReference type="PROSITE-ProRule" id="PRU10137"/>
    </source>
</evidence>
<dbReference type="InterPro" id="IPR050639">
    <property type="entry name" value="SSR_resolvase"/>
</dbReference>
<evidence type="ECO:0000259" key="7">
    <source>
        <dbReference type="PROSITE" id="PS51736"/>
    </source>
</evidence>
<organism evidence="8 9">
    <name type="scientific">Bacillus nitratireducens</name>
    <dbReference type="NCBI Taxonomy" id="2026193"/>
    <lineage>
        <taxon>Bacteria</taxon>
        <taxon>Bacillati</taxon>
        <taxon>Bacillota</taxon>
        <taxon>Bacilli</taxon>
        <taxon>Bacillales</taxon>
        <taxon>Bacillaceae</taxon>
        <taxon>Bacillus</taxon>
        <taxon>Bacillus cereus group</taxon>
    </lineage>
</organism>
<evidence type="ECO:0000313" key="9">
    <source>
        <dbReference type="Proteomes" id="UP001336122"/>
    </source>
</evidence>
<keyword evidence="3" id="KW-0238">DNA-binding</keyword>
<comment type="similarity">
    <text evidence="1">Belongs to the site-specific recombinase resolvase family.</text>
</comment>